<dbReference type="RefSeq" id="WP_165611603.1">
    <property type="nucleotide sequence ID" value="NZ_FQXB01000002.1"/>
</dbReference>
<proteinExistence type="predicted"/>
<dbReference type="EMBL" id="FQXB01000002">
    <property type="protein sequence ID" value="SHH05477.1"/>
    <property type="molecule type" value="Genomic_DNA"/>
</dbReference>
<dbReference type="PROSITE" id="PS51257">
    <property type="entry name" value="PROKAR_LIPOPROTEIN"/>
    <property type="match status" value="1"/>
</dbReference>
<sequence length="57" mass="5497">MKSFMALGLIATLASCGAQSDPIRPTADVGVSIGTNGVSTSANVGATNGPVTVSVGF</sequence>
<name>A0A1M5PU22_9RHOB</name>
<evidence type="ECO:0000256" key="1">
    <source>
        <dbReference type="SAM" id="SignalP"/>
    </source>
</evidence>
<organism evidence="2 3">
    <name type="scientific">Cognatiyoonia sediminum</name>
    <dbReference type="NCBI Taxonomy" id="1508389"/>
    <lineage>
        <taxon>Bacteria</taxon>
        <taxon>Pseudomonadati</taxon>
        <taxon>Pseudomonadota</taxon>
        <taxon>Alphaproteobacteria</taxon>
        <taxon>Rhodobacterales</taxon>
        <taxon>Paracoccaceae</taxon>
        <taxon>Cognatiyoonia</taxon>
    </lineage>
</organism>
<gene>
    <name evidence="2" type="ORF">SAMN05444003_1857</name>
</gene>
<dbReference type="STRING" id="1508389.SAMN05444003_1857"/>
<evidence type="ECO:0000313" key="2">
    <source>
        <dbReference type="EMBL" id="SHH05477.1"/>
    </source>
</evidence>
<keyword evidence="1" id="KW-0732">Signal</keyword>
<accession>A0A1M5PU22</accession>
<evidence type="ECO:0000313" key="3">
    <source>
        <dbReference type="Proteomes" id="UP000184074"/>
    </source>
</evidence>
<dbReference type="AlphaFoldDB" id="A0A1M5PU22"/>
<feature type="chain" id="PRO_5013223154" description="Lipoprotein" evidence="1">
    <location>
        <begin position="21"/>
        <end position="57"/>
    </location>
</feature>
<dbReference type="Proteomes" id="UP000184074">
    <property type="component" value="Unassembled WGS sequence"/>
</dbReference>
<reference evidence="2 3" key="1">
    <citation type="submission" date="2016-11" db="EMBL/GenBank/DDBJ databases">
        <authorList>
            <person name="Jaros S."/>
            <person name="Januszkiewicz K."/>
            <person name="Wedrychowicz H."/>
        </authorList>
    </citation>
    <scope>NUCLEOTIDE SEQUENCE [LARGE SCALE GENOMIC DNA]</scope>
    <source>
        <strain evidence="2 3">DSM 28715</strain>
    </source>
</reference>
<feature type="signal peptide" evidence="1">
    <location>
        <begin position="1"/>
        <end position="20"/>
    </location>
</feature>
<evidence type="ECO:0008006" key="4">
    <source>
        <dbReference type="Google" id="ProtNLM"/>
    </source>
</evidence>
<keyword evidence="3" id="KW-1185">Reference proteome</keyword>
<protein>
    <recommendedName>
        <fullName evidence="4">Lipoprotein</fullName>
    </recommendedName>
</protein>